<dbReference type="InterPro" id="IPR030395">
    <property type="entry name" value="GP_PDE_dom"/>
</dbReference>
<evidence type="ECO:0000256" key="1">
    <source>
        <dbReference type="SAM" id="Phobius"/>
    </source>
</evidence>
<organism evidence="3 4">
    <name type="scientific">Viridothelium virens</name>
    <name type="common">Speckled blister lichen</name>
    <name type="synonym">Trypethelium virens</name>
    <dbReference type="NCBI Taxonomy" id="1048519"/>
    <lineage>
        <taxon>Eukaryota</taxon>
        <taxon>Fungi</taxon>
        <taxon>Dikarya</taxon>
        <taxon>Ascomycota</taxon>
        <taxon>Pezizomycotina</taxon>
        <taxon>Dothideomycetes</taxon>
        <taxon>Dothideomycetes incertae sedis</taxon>
        <taxon>Trypetheliales</taxon>
        <taxon>Trypetheliaceae</taxon>
        <taxon>Viridothelium</taxon>
    </lineage>
</organism>
<dbReference type="Pfam" id="PF03009">
    <property type="entry name" value="GDPD"/>
    <property type="match status" value="1"/>
</dbReference>
<dbReference type="PANTHER" id="PTHR43805:SF1">
    <property type="entry name" value="GP-PDE DOMAIN-CONTAINING PROTEIN"/>
    <property type="match status" value="1"/>
</dbReference>
<dbReference type="CDD" id="cd08570">
    <property type="entry name" value="GDPD_YPL206cp_fungi"/>
    <property type="match status" value="1"/>
</dbReference>
<accession>A0A6A6HBZ3</accession>
<dbReference type="InterPro" id="IPR017946">
    <property type="entry name" value="PLC-like_Pdiesterase_TIM-brl"/>
</dbReference>
<evidence type="ECO:0000259" key="2">
    <source>
        <dbReference type="PROSITE" id="PS51704"/>
    </source>
</evidence>
<feature type="transmembrane region" description="Helical" evidence="1">
    <location>
        <begin position="310"/>
        <end position="328"/>
    </location>
</feature>
<keyword evidence="1" id="KW-0812">Transmembrane</keyword>
<dbReference type="GO" id="GO:0006629">
    <property type="term" value="P:lipid metabolic process"/>
    <property type="evidence" value="ECO:0007669"/>
    <property type="project" value="InterPro"/>
</dbReference>
<gene>
    <name evidence="3" type="ORF">EV356DRAFT_523418</name>
</gene>
<dbReference type="PROSITE" id="PS51704">
    <property type="entry name" value="GP_PDE"/>
    <property type="match status" value="1"/>
</dbReference>
<dbReference type="AlphaFoldDB" id="A0A6A6HBZ3"/>
<keyword evidence="1" id="KW-1133">Transmembrane helix</keyword>
<keyword evidence="4" id="KW-1185">Reference proteome</keyword>
<evidence type="ECO:0000313" key="3">
    <source>
        <dbReference type="EMBL" id="KAF2234993.1"/>
    </source>
</evidence>
<proteinExistence type="predicted"/>
<dbReference type="Gene3D" id="3.20.20.190">
    <property type="entry name" value="Phosphatidylinositol (PI) phosphodiesterase"/>
    <property type="match status" value="1"/>
</dbReference>
<name>A0A6A6HBZ3_VIRVR</name>
<feature type="domain" description="GP-PDE" evidence="2">
    <location>
        <begin position="54"/>
        <end position="295"/>
    </location>
</feature>
<keyword evidence="1" id="KW-0472">Membrane</keyword>
<dbReference type="EMBL" id="ML991794">
    <property type="protein sequence ID" value="KAF2234993.1"/>
    <property type="molecule type" value="Genomic_DNA"/>
</dbReference>
<dbReference type="Proteomes" id="UP000800092">
    <property type="component" value="Unassembled WGS sequence"/>
</dbReference>
<dbReference type="OrthoDB" id="1058301at2759"/>
<protein>
    <submittedName>
        <fullName evidence="3">PLC-like phosphodiesterase</fullName>
    </submittedName>
</protein>
<sequence>MDLLKLVQKIPNHPPFFKEEILDKYGEKAIISRTIFPTPAFASAFLDSRGRRLPQVIAHRGYKAKCPENSLSAFEAAVDAGAHAVETDLHLSKDGVVVLSHDPDLKRCFAIDKKIRDCDWDFIKTLRTTRVPNEPLPCLQDLLELFKKPRWKGVWLMLDIKIDDDPEELMHRLAETFTRVDPGHDGHWKDRVMLGYWTARFIPLCDKYLPGFPITNIGFSPTYCRQFLAVPNAGFNFFQPALISPSGRYFIRAVKAHRRQIYAWTVNDEKNMDWCIRRGVDGIVTDDVAKYFEICDKFNEHTRYGWPMKMLLQFMYFNVWVWVFGIIFSRRYGGRSRPHKCRLA</sequence>
<dbReference type="GO" id="GO:0008081">
    <property type="term" value="F:phosphoric diester hydrolase activity"/>
    <property type="evidence" value="ECO:0007669"/>
    <property type="project" value="InterPro"/>
</dbReference>
<dbReference type="PANTHER" id="PTHR43805">
    <property type="entry name" value="GLYCEROPHOSPHORYL DIESTER PHOSPHODIESTERASE"/>
    <property type="match status" value="1"/>
</dbReference>
<dbReference type="SUPFAM" id="SSF51695">
    <property type="entry name" value="PLC-like phosphodiesterases"/>
    <property type="match status" value="1"/>
</dbReference>
<reference evidence="3" key="1">
    <citation type="journal article" date="2020" name="Stud. Mycol.">
        <title>101 Dothideomycetes genomes: a test case for predicting lifestyles and emergence of pathogens.</title>
        <authorList>
            <person name="Haridas S."/>
            <person name="Albert R."/>
            <person name="Binder M."/>
            <person name="Bloem J."/>
            <person name="Labutti K."/>
            <person name="Salamov A."/>
            <person name="Andreopoulos B."/>
            <person name="Baker S."/>
            <person name="Barry K."/>
            <person name="Bills G."/>
            <person name="Bluhm B."/>
            <person name="Cannon C."/>
            <person name="Castanera R."/>
            <person name="Culley D."/>
            <person name="Daum C."/>
            <person name="Ezra D."/>
            <person name="Gonzalez J."/>
            <person name="Henrissat B."/>
            <person name="Kuo A."/>
            <person name="Liang C."/>
            <person name="Lipzen A."/>
            <person name="Lutzoni F."/>
            <person name="Magnuson J."/>
            <person name="Mondo S."/>
            <person name="Nolan M."/>
            <person name="Ohm R."/>
            <person name="Pangilinan J."/>
            <person name="Park H.-J."/>
            <person name="Ramirez L."/>
            <person name="Alfaro M."/>
            <person name="Sun H."/>
            <person name="Tritt A."/>
            <person name="Yoshinaga Y."/>
            <person name="Zwiers L.-H."/>
            <person name="Turgeon B."/>
            <person name="Goodwin S."/>
            <person name="Spatafora J."/>
            <person name="Crous P."/>
            <person name="Grigoriev I."/>
        </authorList>
    </citation>
    <scope>NUCLEOTIDE SEQUENCE</scope>
    <source>
        <strain evidence="3">Tuck. ex Michener</strain>
    </source>
</reference>
<evidence type="ECO:0000313" key="4">
    <source>
        <dbReference type="Proteomes" id="UP000800092"/>
    </source>
</evidence>